<dbReference type="Proteomes" id="UP000015103">
    <property type="component" value="Unassembled WGS sequence"/>
</dbReference>
<dbReference type="FunCoup" id="T1HD77">
    <property type="interactions" value="534"/>
</dbReference>
<evidence type="ECO:0000256" key="8">
    <source>
        <dbReference type="ARBA" id="ARBA00023015"/>
    </source>
</evidence>
<dbReference type="STRING" id="13249.T1HD77"/>
<comment type="cofactor">
    <cofactor evidence="1">
        <name>Fe(2+)</name>
        <dbReference type="ChEBI" id="CHEBI:29033"/>
    </cofactor>
</comment>
<evidence type="ECO:0000256" key="10">
    <source>
        <dbReference type="ARBA" id="ARBA00023163"/>
    </source>
</evidence>
<keyword evidence="5" id="KW-0223">Dioxygenase</keyword>
<dbReference type="SUPFAM" id="SSF51197">
    <property type="entry name" value="Clavaminate synthase-like"/>
    <property type="match status" value="1"/>
</dbReference>
<evidence type="ECO:0000256" key="7">
    <source>
        <dbReference type="ARBA" id="ARBA00023004"/>
    </source>
</evidence>
<evidence type="ECO:0000313" key="15">
    <source>
        <dbReference type="EnsemblMetazoa" id="RPRC001992-PA"/>
    </source>
</evidence>
<evidence type="ECO:0000256" key="5">
    <source>
        <dbReference type="ARBA" id="ARBA00022964"/>
    </source>
</evidence>
<dbReference type="InParanoid" id="T1HD77"/>
<feature type="domain" description="JmjC" evidence="14">
    <location>
        <begin position="235"/>
        <end position="373"/>
    </location>
</feature>
<dbReference type="InterPro" id="IPR003347">
    <property type="entry name" value="JmjC_dom"/>
</dbReference>
<keyword evidence="10" id="KW-0804">Transcription</keyword>
<dbReference type="eggNOG" id="KOG2132">
    <property type="taxonomic scope" value="Eukaryota"/>
</dbReference>
<comment type="subcellular location">
    <subcellularLocation>
        <location evidence="2">Nucleus</location>
    </subcellularLocation>
</comment>
<evidence type="ECO:0000256" key="2">
    <source>
        <dbReference type="ARBA" id="ARBA00004123"/>
    </source>
</evidence>
<dbReference type="GO" id="GO:0048511">
    <property type="term" value="P:rhythmic process"/>
    <property type="evidence" value="ECO:0007669"/>
    <property type="project" value="UniProtKB-KW"/>
</dbReference>
<dbReference type="SMART" id="SM00558">
    <property type="entry name" value="JmjC"/>
    <property type="match status" value="1"/>
</dbReference>
<proteinExistence type="predicted"/>
<evidence type="ECO:0000256" key="1">
    <source>
        <dbReference type="ARBA" id="ARBA00001954"/>
    </source>
</evidence>
<dbReference type="GO" id="GO:0051864">
    <property type="term" value="F:histone H3K36 demethylase activity"/>
    <property type="evidence" value="ECO:0007669"/>
    <property type="project" value="TreeGrafter"/>
</dbReference>
<keyword evidence="7" id="KW-0408">Iron</keyword>
<dbReference type="PANTHER" id="PTHR12461">
    <property type="entry name" value="HYPOXIA-INDUCIBLE FACTOR 1 ALPHA INHIBITOR-RELATED"/>
    <property type="match status" value="1"/>
</dbReference>
<organism evidence="15 16">
    <name type="scientific">Rhodnius prolixus</name>
    <name type="common">Triatomid bug</name>
    <dbReference type="NCBI Taxonomy" id="13249"/>
    <lineage>
        <taxon>Eukaryota</taxon>
        <taxon>Metazoa</taxon>
        <taxon>Ecdysozoa</taxon>
        <taxon>Arthropoda</taxon>
        <taxon>Hexapoda</taxon>
        <taxon>Insecta</taxon>
        <taxon>Pterygota</taxon>
        <taxon>Neoptera</taxon>
        <taxon>Paraneoptera</taxon>
        <taxon>Hemiptera</taxon>
        <taxon>Heteroptera</taxon>
        <taxon>Panheteroptera</taxon>
        <taxon>Cimicomorpha</taxon>
        <taxon>Reduviidae</taxon>
        <taxon>Triatominae</taxon>
        <taxon>Rhodnius</taxon>
    </lineage>
</organism>
<dbReference type="Pfam" id="PF13621">
    <property type="entry name" value="Cupin_8"/>
    <property type="match status" value="1"/>
</dbReference>
<dbReference type="OMA" id="TINHWPA"/>
<dbReference type="Gene3D" id="2.60.120.650">
    <property type="entry name" value="Cupin"/>
    <property type="match status" value="1"/>
</dbReference>
<keyword evidence="12" id="KW-0131">Cell cycle</keyword>
<dbReference type="GO" id="GO:0005634">
    <property type="term" value="C:nucleus"/>
    <property type="evidence" value="ECO:0007669"/>
    <property type="project" value="UniProtKB-SubCell"/>
</dbReference>
<name>T1HD77_RHOPR</name>
<keyword evidence="11" id="KW-0539">Nucleus</keyword>
<dbReference type="InterPro" id="IPR056520">
    <property type="entry name" value="ARM_KDM8_N"/>
</dbReference>
<evidence type="ECO:0000256" key="6">
    <source>
        <dbReference type="ARBA" id="ARBA00023002"/>
    </source>
</evidence>
<keyword evidence="4" id="KW-0156">Chromatin regulator</keyword>
<evidence type="ECO:0000259" key="14">
    <source>
        <dbReference type="PROSITE" id="PS51184"/>
    </source>
</evidence>
<evidence type="ECO:0000256" key="3">
    <source>
        <dbReference type="ARBA" id="ARBA00022723"/>
    </source>
</evidence>
<dbReference type="PROSITE" id="PS51184">
    <property type="entry name" value="JMJC"/>
    <property type="match status" value="1"/>
</dbReference>
<evidence type="ECO:0000256" key="4">
    <source>
        <dbReference type="ARBA" id="ARBA00022853"/>
    </source>
</evidence>
<keyword evidence="9" id="KW-0090">Biological rhythms</keyword>
<keyword evidence="3" id="KW-0479">Metal-binding</keyword>
<dbReference type="PANTHER" id="PTHR12461:SF106">
    <property type="entry name" value="BIFUNCTIONAL PEPTIDASE AND ARGINYL-HYDROXYLASE JMJD5"/>
    <property type="match status" value="1"/>
</dbReference>
<dbReference type="InterPro" id="IPR041667">
    <property type="entry name" value="Cupin_8"/>
</dbReference>
<accession>T1HD77</accession>
<keyword evidence="8" id="KW-0805">Transcription regulation</keyword>
<evidence type="ECO:0000256" key="12">
    <source>
        <dbReference type="ARBA" id="ARBA00023306"/>
    </source>
</evidence>
<keyword evidence="6" id="KW-0560">Oxidoreductase</keyword>
<dbReference type="HOGENOM" id="CLU_016785_0_3_1"/>
<dbReference type="EnsemblMetazoa" id="RPRC001992-RA">
    <property type="protein sequence ID" value="RPRC001992-PA"/>
    <property type="gene ID" value="RPRC001992"/>
</dbReference>
<evidence type="ECO:0000256" key="9">
    <source>
        <dbReference type="ARBA" id="ARBA00023108"/>
    </source>
</evidence>
<protein>
    <recommendedName>
        <fullName evidence="13">JmjC domain-containing protein 5</fullName>
    </recommendedName>
</protein>
<keyword evidence="16" id="KW-1185">Reference proteome</keyword>
<dbReference type="EMBL" id="ACPB03012702">
    <property type="status" value="NOT_ANNOTATED_CDS"/>
    <property type="molecule type" value="Genomic_DNA"/>
</dbReference>
<dbReference type="VEuPathDB" id="VectorBase:RPRC001992"/>
<evidence type="ECO:0000256" key="13">
    <source>
        <dbReference type="ARBA" id="ARBA00049800"/>
    </source>
</evidence>
<dbReference type="GO" id="GO:0046872">
    <property type="term" value="F:metal ion binding"/>
    <property type="evidence" value="ECO:0007669"/>
    <property type="project" value="UniProtKB-KW"/>
</dbReference>
<sequence>MHSFHSVKSQKRDPTILDSIQSALDIIWENLNTGHWSNVPEIHRKLYSLFSFLKVLALLKEDSDNKNEFSSVLKAAIKAADLGLLLGNSCRKELSHAATLLNRVIHGEKLKESDNSSNVHPDPSTDFDSIHTEQISVKDCPSVEYFNGCYFNPELPVKLISKLDCISHWPALSKWQDLKYIKSVAGCRTVPIELGSSYTHEDWGMKLLTIEEFIQNHICSSGDKVGYLAQHQLFDQIPELKNDICIPEYCCLTKSEDLDSEPDINAWFGPRGTVTPLHYDPKHNLLCQVVGRKKLLLYSPEDSDFLYPHETKMLHNTAQVDPQKPDYKSFPRYKLAKGFECVLNPGEMLYIPPKWWHYVKSMDVSFSVSFWWT</sequence>
<reference evidence="15" key="1">
    <citation type="submission" date="2015-05" db="UniProtKB">
        <authorList>
            <consortium name="EnsemblMetazoa"/>
        </authorList>
    </citation>
    <scope>IDENTIFICATION</scope>
</reference>
<evidence type="ECO:0000313" key="16">
    <source>
        <dbReference type="Proteomes" id="UP000015103"/>
    </source>
</evidence>
<dbReference type="Pfam" id="PF24472">
    <property type="entry name" value="ARM_KDM8_N"/>
    <property type="match status" value="1"/>
</dbReference>
<evidence type="ECO:0000256" key="11">
    <source>
        <dbReference type="ARBA" id="ARBA00023242"/>
    </source>
</evidence>
<dbReference type="AlphaFoldDB" id="T1HD77"/>